<protein>
    <recommendedName>
        <fullName evidence="3">TIGR00725 family protein</fullName>
    </recommendedName>
</protein>
<name>S7U626_DESML</name>
<dbReference type="PATRIC" id="fig|1121405.3.peg.172"/>
<reference evidence="1 2" key="1">
    <citation type="journal article" date="2013" name="Genome Announc.">
        <title>Draft genome sequences for three mercury-methylating, sulfate-reducing bacteria.</title>
        <authorList>
            <person name="Brown S.D."/>
            <person name="Hurt R.A.Jr."/>
            <person name="Gilmour C.C."/>
            <person name="Elias D.A."/>
        </authorList>
    </citation>
    <scope>NUCLEOTIDE SEQUENCE [LARGE SCALE GENOMIC DNA]</scope>
    <source>
        <strain evidence="1 2">DSM 2059</strain>
    </source>
</reference>
<dbReference type="STRING" id="897.B2D07_11945"/>
<dbReference type="NCBIfam" id="TIGR00725">
    <property type="entry name" value="TIGR00725 family protein"/>
    <property type="match status" value="1"/>
</dbReference>
<organism evidence="1 2">
    <name type="scientific">Desulfococcus multivorans DSM 2059</name>
    <dbReference type="NCBI Taxonomy" id="1121405"/>
    <lineage>
        <taxon>Bacteria</taxon>
        <taxon>Pseudomonadati</taxon>
        <taxon>Thermodesulfobacteriota</taxon>
        <taxon>Desulfobacteria</taxon>
        <taxon>Desulfobacterales</taxon>
        <taxon>Desulfococcaceae</taxon>
        <taxon>Desulfococcus</taxon>
    </lineage>
</organism>
<dbReference type="Gene3D" id="3.40.50.450">
    <property type="match status" value="1"/>
</dbReference>
<dbReference type="RefSeq" id="WP_020875203.1">
    <property type="nucleotide sequence ID" value="NZ_ATHJ01000011.1"/>
</dbReference>
<dbReference type="GO" id="GO:0005829">
    <property type="term" value="C:cytosol"/>
    <property type="evidence" value="ECO:0007669"/>
    <property type="project" value="TreeGrafter"/>
</dbReference>
<gene>
    <name evidence="1" type="ORF">dsmv_1012</name>
</gene>
<sequence>MNISPEKPLGNPMIVGVMGGADVDPTVLKNAHELGMRIAREGWVLLNGGRNAGVMNASAQGAREAGGIVVGILPDNHCRQMSPYVTIPIVTGMGSARNAVNALSSHVVVACPGGPGTISEIALALKAGRCVILLDFELRGIFERAEQEGRLRQAKTPRAVIEIIRSEVS</sequence>
<dbReference type="Pfam" id="PF18306">
    <property type="entry name" value="LDcluster4"/>
    <property type="match status" value="1"/>
</dbReference>
<dbReference type="PANTHER" id="PTHR43393">
    <property type="entry name" value="CYTOKININ RIBOSIDE 5'-MONOPHOSPHATE PHOSPHORIBOHYDROLASE"/>
    <property type="match status" value="1"/>
</dbReference>
<keyword evidence="2" id="KW-1185">Reference proteome</keyword>
<dbReference type="InterPro" id="IPR052341">
    <property type="entry name" value="LOG_family_nucleotidases"/>
</dbReference>
<evidence type="ECO:0008006" key="3">
    <source>
        <dbReference type="Google" id="ProtNLM"/>
    </source>
</evidence>
<comment type="caution">
    <text evidence="1">The sequence shown here is derived from an EMBL/GenBank/DDBJ whole genome shotgun (WGS) entry which is preliminary data.</text>
</comment>
<dbReference type="Proteomes" id="UP000014977">
    <property type="component" value="Unassembled WGS sequence"/>
</dbReference>
<dbReference type="eggNOG" id="COG1611">
    <property type="taxonomic scope" value="Bacteria"/>
</dbReference>
<evidence type="ECO:0000313" key="2">
    <source>
        <dbReference type="Proteomes" id="UP000014977"/>
    </source>
</evidence>
<dbReference type="InterPro" id="IPR041164">
    <property type="entry name" value="LDcluster4"/>
</dbReference>
<dbReference type="PANTHER" id="PTHR43393:SF3">
    <property type="entry name" value="LYSINE DECARBOXYLASE-LIKE PROTEIN"/>
    <property type="match status" value="1"/>
</dbReference>
<accession>S7U626</accession>
<evidence type="ECO:0000313" key="1">
    <source>
        <dbReference type="EMBL" id="EPR44976.1"/>
    </source>
</evidence>
<dbReference type="SUPFAM" id="SSF102405">
    <property type="entry name" value="MCP/YpsA-like"/>
    <property type="match status" value="1"/>
</dbReference>
<dbReference type="InterPro" id="IPR005268">
    <property type="entry name" value="CHP00725"/>
</dbReference>
<dbReference type="EMBL" id="ATHJ01000011">
    <property type="protein sequence ID" value="EPR44976.1"/>
    <property type="molecule type" value="Genomic_DNA"/>
</dbReference>
<dbReference type="AlphaFoldDB" id="S7U626"/>
<proteinExistence type="predicted"/>